<dbReference type="InterPro" id="IPR024775">
    <property type="entry name" value="DinB-like"/>
</dbReference>
<accession>A0A285MXD7</accession>
<dbReference type="PROSITE" id="PS51257">
    <property type="entry name" value="PROKAR_LIPOPROTEIN"/>
    <property type="match status" value="1"/>
</dbReference>
<proteinExistence type="predicted"/>
<feature type="domain" description="DinB-like" evidence="1">
    <location>
        <begin position="56"/>
        <end position="163"/>
    </location>
</feature>
<dbReference type="EMBL" id="OBEH01000005">
    <property type="protein sequence ID" value="SNZ01217.1"/>
    <property type="molecule type" value="Genomic_DNA"/>
</dbReference>
<organism evidence="2 3">
    <name type="scientific">Flagellimonas pacifica</name>
    <dbReference type="NCBI Taxonomy" id="1247520"/>
    <lineage>
        <taxon>Bacteria</taxon>
        <taxon>Pseudomonadati</taxon>
        <taxon>Bacteroidota</taxon>
        <taxon>Flavobacteriia</taxon>
        <taxon>Flavobacteriales</taxon>
        <taxon>Flavobacteriaceae</taxon>
        <taxon>Flagellimonas</taxon>
    </lineage>
</organism>
<dbReference type="Proteomes" id="UP000219048">
    <property type="component" value="Unassembled WGS sequence"/>
</dbReference>
<dbReference type="AlphaFoldDB" id="A0A285MXD7"/>
<dbReference type="Pfam" id="PF12867">
    <property type="entry name" value="DinB_2"/>
    <property type="match status" value="1"/>
</dbReference>
<name>A0A285MXD7_9FLAO</name>
<keyword evidence="3" id="KW-1185">Reference proteome</keyword>
<dbReference type="InterPro" id="IPR034660">
    <property type="entry name" value="DinB/YfiT-like"/>
</dbReference>
<dbReference type="SUPFAM" id="SSF109854">
    <property type="entry name" value="DinB/YfiT-like putative metalloenzymes"/>
    <property type="match status" value="1"/>
</dbReference>
<evidence type="ECO:0000313" key="3">
    <source>
        <dbReference type="Proteomes" id="UP000219048"/>
    </source>
</evidence>
<dbReference type="RefSeq" id="WP_165769968.1">
    <property type="nucleotide sequence ID" value="NZ_OBEH01000005.1"/>
</dbReference>
<dbReference type="Gene3D" id="1.20.120.450">
    <property type="entry name" value="dinb family like domain"/>
    <property type="match status" value="1"/>
</dbReference>
<sequence>MKRNLVILGILMFFLSCSEKKNESENKNSSELRTLLNEQLKYSHTEENWYVPTKIAINGLTPEQVNWKDSTENNSIGGIVSHLTFWNDIYLRTLKGEDFSDFDIDNDSTFLIYNQKDWQKVTNKLDSVQMEFQKWAENASEEQLSEEAFDILTMVSHNAYHTGQIIYIRKQNGWWNRK</sequence>
<reference evidence="3" key="1">
    <citation type="submission" date="2017-09" db="EMBL/GenBank/DDBJ databases">
        <authorList>
            <person name="Varghese N."/>
            <person name="Submissions S."/>
        </authorList>
    </citation>
    <scope>NUCLEOTIDE SEQUENCE [LARGE SCALE GENOMIC DNA]</scope>
    <source>
        <strain evidence="3">DSM 25885</strain>
    </source>
</reference>
<gene>
    <name evidence="2" type="ORF">SAMN06265377_3054</name>
</gene>
<evidence type="ECO:0000313" key="2">
    <source>
        <dbReference type="EMBL" id="SNZ01217.1"/>
    </source>
</evidence>
<evidence type="ECO:0000259" key="1">
    <source>
        <dbReference type="Pfam" id="PF12867"/>
    </source>
</evidence>
<protein>
    <submittedName>
        <fullName evidence="2">DinB superfamily protein</fullName>
    </submittedName>
</protein>